<name>A0A4D9ER07_9SAUR</name>
<feature type="signal peptide" evidence="2">
    <location>
        <begin position="1"/>
        <end position="21"/>
    </location>
</feature>
<keyword evidence="4" id="KW-0675">Receptor</keyword>
<dbReference type="CDD" id="cd00603">
    <property type="entry name" value="IPT_PCSR"/>
    <property type="match status" value="3"/>
</dbReference>
<evidence type="ECO:0000256" key="2">
    <source>
        <dbReference type="SAM" id="SignalP"/>
    </source>
</evidence>
<gene>
    <name evidence="4" type="ORF">DR999_PMT08490</name>
</gene>
<protein>
    <submittedName>
        <fullName evidence="4">Ephrin type-A receptor 6</fullName>
    </submittedName>
</protein>
<dbReference type="Proteomes" id="UP000297703">
    <property type="component" value="Unassembled WGS sequence"/>
</dbReference>
<reference evidence="4 5" key="2">
    <citation type="submission" date="2019-04" db="EMBL/GenBank/DDBJ databases">
        <title>The genome sequence of big-headed turtle.</title>
        <authorList>
            <person name="Gong S."/>
        </authorList>
    </citation>
    <scope>NUCLEOTIDE SEQUENCE [LARGE SCALE GENOMIC DNA]</scope>
    <source>
        <strain evidence="4">DO16091913</strain>
        <tissue evidence="4">Muscle</tissue>
    </source>
</reference>
<evidence type="ECO:0000256" key="1">
    <source>
        <dbReference type="ARBA" id="ARBA00022729"/>
    </source>
</evidence>
<feature type="chain" id="PRO_5020041189" evidence="2">
    <location>
        <begin position="22"/>
        <end position="1113"/>
    </location>
</feature>
<organism evidence="4 5">
    <name type="scientific">Platysternon megacephalum</name>
    <name type="common">big-headed turtle</name>
    <dbReference type="NCBI Taxonomy" id="55544"/>
    <lineage>
        <taxon>Eukaryota</taxon>
        <taxon>Metazoa</taxon>
        <taxon>Chordata</taxon>
        <taxon>Craniata</taxon>
        <taxon>Vertebrata</taxon>
        <taxon>Euteleostomi</taxon>
        <taxon>Archelosauria</taxon>
        <taxon>Testudinata</taxon>
        <taxon>Testudines</taxon>
        <taxon>Cryptodira</taxon>
        <taxon>Durocryptodira</taxon>
        <taxon>Testudinoidea</taxon>
        <taxon>Platysternidae</taxon>
        <taxon>Platysternon</taxon>
    </lineage>
</organism>
<dbReference type="AlphaFoldDB" id="A0A4D9ER07"/>
<evidence type="ECO:0000313" key="5">
    <source>
        <dbReference type="Proteomes" id="UP000297703"/>
    </source>
</evidence>
<dbReference type="Pfam" id="PF01833">
    <property type="entry name" value="TIG"/>
    <property type="match status" value="3"/>
</dbReference>
<dbReference type="SUPFAM" id="SSF81296">
    <property type="entry name" value="E set domains"/>
    <property type="match status" value="3"/>
</dbReference>
<dbReference type="PROSITE" id="PS51820">
    <property type="entry name" value="PA14"/>
    <property type="match status" value="1"/>
</dbReference>
<keyword evidence="1 2" id="KW-0732">Signal</keyword>
<dbReference type="EMBL" id="QXTE01000067">
    <property type="protein sequence ID" value="TFK08600.1"/>
    <property type="molecule type" value="Genomic_DNA"/>
</dbReference>
<dbReference type="InterPro" id="IPR002909">
    <property type="entry name" value="IPT_dom"/>
</dbReference>
<dbReference type="PANTHER" id="PTHR46769">
    <property type="entry name" value="POLYCYSTIC KIDNEY AND HEPATIC DISEASE 1 (AUTOSOMAL RECESSIVE)-LIKE 1"/>
    <property type="match status" value="1"/>
</dbReference>
<evidence type="ECO:0000259" key="3">
    <source>
        <dbReference type="PROSITE" id="PS51820"/>
    </source>
</evidence>
<dbReference type="SUPFAM" id="SSF56988">
    <property type="entry name" value="Anthrax protective antigen"/>
    <property type="match status" value="1"/>
</dbReference>
<dbReference type="SMART" id="SM00429">
    <property type="entry name" value="IPT"/>
    <property type="match status" value="2"/>
</dbReference>
<dbReference type="InterPro" id="IPR037524">
    <property type="entry name" value="PA14/GLEYA"/>
</dbReference>
<keyword evidence="5" id="KW-1185">Reference proteome</keyword>
<evidence type="ECO:0000313" key="4">
    <source>
        <dbReference type="EMBL" id="TFK08600.1"/>
    </source>
</evidence>
<sequence length="1113" mass="121245">MNTLIPSFLNVELLLFAVASAKLFTEPQEGSLAGGTWITLTLDGLTSPQLQFMYSTNGSSLEVSLVNPILPPVRCDVHPVYFDVSIIRCKTRSSPQEGLYQLEVIANGQVISNLGGMPCDNCTFKFSVAQTPVVYQINPPSGVPGNVIQVCGQIIAGRYETIDFNVDYIDGPVILEAEGWISLCSFANKQTRSIYPIQMDHGTGTLQCRVEGSYIGSQNISFSVFNKGKSMVHKDAWLISAKQELFLYQTFSEIASVFPVSGSLGGGSDLTITGDFFDQPVQVTVAGVPCEIKHCSPRKISCTTGPIDETRRLAAPQAGNRGLLFEVWDAAAGTDLTETAPGYRWQIVPNASSPESFLSQAQQSFSSRLCGFFVAPQTNNYTFWIQADGRASLHLSLSEDPGKKVKVAFIPAGASEWSDHWEKNWSKSWQPKSQKFELMGGSKYYLEALHHGKAPSSGMRVGVQLHNTWLNPDVVNTYRRERHEIRASAHRLPEIQMLTLSGTGWFRISWDNVSSNMIATNATADQVQTVIEELLSVKCETEPLSAKFLLRNGFEEGQRASATEGRVTSWTEPFCGRFSIHRPKHLVKMSPSTLPRYNLTEYTHVCFAYKGYVSDTLYVSVSYSNTFQNTVKKNLTCLWSLNETSPESRGALPSEGSEDEDHLAVSTEGANVSLTVQRLQAASPPIGGTFRILLPNTVISGVPVHVSSHHLRELLQSNSDNSTGQYLNASDFTVTKDVSTCYQNVWTLTWNSMTGDLPIVIDVSAENLTGLNPTIAARAVYDGGVFIGPIFGDMLATANNHTQVVVVVNDVPANCSGSCSFQYSQEATPLVSHVEYSLADGFHTRVYIAGSGFAEDSQALQIEVNHTTCQVMTSNQTAIVCWTNVLPMGLYQVTLLVRPYGFARNARKGQGIYLRVKPRLEAIEPPTASEIGGCSVVLRGTGFDGISQVVFGSHPCPINTNTSNSVRIECEVPSRGDEEYVVPVTLTAGSQSATFTEVFKYDPSLNPTVVSLSRNRSSTAGPQSLQIGIFSFANCTGLDVQVKIEDTVAQIQARTAYGVDVVLPALADGWYNLSVIINGIAIGSHGVDPFIQYNTEILSIEPCCGSGLGKYST</sequence>
<dbReference type="PANTHER" id="PTHR46769:SF1">
    <property type="entry name" value="FIBROCYSTIN"/>
    <property type="match status" value="1"/>
</dbReference>
<feature type="domain" description="PA14" evidence="3">
    <location>
        <begin position="318"/>
        <end position="477"/>
    </location>
</feature>
<reference evidence="4 5" key="1">
    <citation type="submission" date="2019-04" db="EMBL/GenBank/DDBJ databases">
        <title>Draft genome of the big-headed turtle Platysternon megacephalum.</title>
        <authorList>
            <person name="Gong S."/>
        </authorList>
    </citation>
    <scope>NUCLEOTIDE SEQUENCE [LARGE SCALE GENOMIC DNA]</scope>
    <source>
        <strain evidence="4">DO16091913</strain>
        <tissue evidence="4">Muscle</tissue>
    </source>
</reference>
<dbReference type="InterPro" id="IPR014756">
    <property type="entry name" value="Ig_E-set"/>
</dbReference>
<accession>A0A4D9ER07</accession>
<dbReference type="OrthoDB" id="120976at2759"/>
<dbReference type="InterPro" id="IPR052387">
    <property type="entry name" value="Fibrocystin"/>
</dbReference>
<comment type="caution">
    <text evidence="4">The sequence shown here is derived from an EMBL/GenBank/DDBJ whole genome shotgun (WGS) entry which is preliminary data.</text>
</comment>
<dbReference type="STRING" id="55544.A0A4D9ER07"/>
<proteinExistence type="predicted"/>
<dbReference type="Gene3D" id="2.60.40.10">
    <property type="entry name" value="Immunoglobulins"/>
    <property type="match status" value="3"/>
</dbReference>
<dbReference type="InterPro" id="IPR013783">
    <property type="entry name" value="Ig-like_fold"/>
</dbReference>